<proteinExistence type="inferred from homology"/>
<dbReference type="Proteomes" id="UP001652641">
    <property type="component" value="Unplaced"/>
</dbReference>
<keyword evidence="6" id="KW-1185">Reference proteome</keyword>
<dbReference type="Pfam" id="PF00160">
    <property type="entry name" value="Pro_isomerase"/>
    <property type="match status" value="1"/>
</dbReference>
<reference key="1">
    <citation type="submission" date="2019-01" db="UniProtKB">
        <authorList>
            <consortium name="RefSeq"/>
        </authorList>
    </citation>
    <scope>IDENTIFICATION</scope>
</reference>
<gene>
    <name evidence="7" type="primary">LOC112912325</name>
</gene>
<name>A0A3Q7SRI8_VULVU</name>
<dbReference type="SUPFAM" id="SSF50891">
    <property type="entry name" value="Cyclophilin-like"/>
    <property type="match status" value="1"/>
</dbReference>
<dbReference type="Gene3D" id="2.40.100.10">
    <property type="entry name" value="Cyclophilin-like"/>
    <property type="match status" value="1"/>
</dbReference>
<evidence type="ECO:0000256" key="1">
    <source>
        <dbReference type="ARBA" id="ARBA00000971"/>
    </source>
</evidence>
<dbReference type="PANTHER" id="PTHR11071">
    <property type="entry name" value="PEPTIDYL-PROLYL CIS-TRANS ISOMERASE"/>
    <property type="match status" value="1"/>
</dbReference>
<dbReference type="KEGG" id="vvp:112912325"/>
<dbReference type="InterPro" id="IPR002130">
    <property type="entry name" value="Cyclophilin-type_PPIase_dom"/>
</dbReference>
<dbReference type="GO" id="GO:0016018">
    <property type="term" value="F:cyclosporin A binding"/>
    <property type="evidence" value="ECO:0007669"/>
    <property type="project" value="TreeGrafter"/>
</dbReference>
<reference evidence="7" key="2">
    <citation type="submission" date="2025-08" db="UniProtKB">
        <authorList>
            <consortium name="RefSeq"/>
        </authorList>
    </citation>
    <scope>IDENTIFICATION</scope>
    <source>
        <tissue evidence="7">Cell line</tissue>
    </source>
</reference>
<evidence type="ECO:0000256" key="4">
    <source>
        <dbReference type="RuleBase" id="RU363019"/>
    </source>
</evidence>
<comment type="function">
    <text evidence="4">PPIases accelerate the folding of proteins. It catalyzes the cis-trans isomerization of proline imidic peptide bonds in oligopeptides.</text>
</comment>
<dbReference type="InterPro" id="IPR029000">
    <property type="entry name" value="Cyclophilin-like_dom_sf"/>
</dbReference>
<dbReference type="GO" id="GO:0006457">
    <property type="term" value="P:protein folding"/>
    <property type="evidence" value="ECO:0007669"/>
    <property type="project" value="TreeGrafter"/>
</dbReference>
<dbReference type="GO" id="GO:0003755">
    <property type="term" value="F:peptidyl-prolyl cis-trans isomerase activity"/>
    <property type="evidence" value="ECO:0007669"/>
    <property type="project" value="UniProtKB-UniRule"/>
</dbReference>
<dbReference type="GeneID" id="112912325"/>
<evidence type="ECO:0000256" key="2">
    <source>
        <dbReference type="ARBA" id="ARBA00023110"/>
    </source>
</evidence>
<evidence type="ECO:0000313" key="6">
    <source>
        <dbReference type="Proteomes" id="UP001652641"/>
    </source>
</evidence>
<dbReference type="PANTHER" id="PTHR11071:SF490">
    <property type="entry name" value="PEPTIDYL-PROLYL CIS-TRANS ISOMERASE A"/>
    <property type="match status" value="1"/>
</dbReference>
<evidence type="ECO:0000256" key="3">
    <source>
        <dbReference type="ARBA" id="ARBA00023235"/>
    </source>
</evidence>
<evidence type="ECO:0000313" key="7">
    <source>
        <dbReference type="RefSeq" id="XP_025844830.2"/>
    </source>
</evidence>
<feature type="domain" description="PPIase cyclophilin-type" evidence="5">
    <location>
        <begin position="7"/>
        <end position="153"/>
    </location>
</feature>
<organism evidence="6 7">
    <name type="scientific">Vulpes vulpes</name>
    <name type="common">Red fox</name>
    <dbReference type="NCBI Taxonomy" id="9627"/>
    <lineage>
        <taxon>Eukaryota</taxon>
        <taxon>Metazoa</taxon>
        <taxon>Chordata</taxon>
        <taxon>Craniata</taxon>
        <taxon>Vertebrata</taxon>
        <taxon>Euteleostomi</taxon>
        <taxon>Mammalia</taxon>
        <taxon>Eutheria</taxon>
        <taxon>Laurasiatheria</taxon>
        <taxon>Carnivora</taxon>
        <taxon>Caniformia</taxon>
        <taxon>Canidae</taxon>
        <taxon>Vulpes</taxon>
    </lineage>
</organism>
<dbReference type="EC" id="5.2.1.8" evidence="4"/>
<keyword evidence="2 4" id="KW-0697">Rotamase</keyword>
<keyword evidence="3 4" id="KW-0413">Isomerase</keyword>
<protein>
    <recommendedName>
        <fullName evidence="4">Peptidyl-prolyl cis-trans isomerase</fullName>
        <shortName evidence="4">PPIase</shortName>
        <ecNumber evidence="4">5.2.1.8</ecNumber>
    </recommendedName>
</protein>
<dbReference type="PIRSF" id="PIRSF001467">
    <property type="entry name" value="Peptidylpro_ismrse"/>
    <property type="match status" value="1"/>
</dbReference>
<dbReference type="RefSeq" id="XP_025844830.2">
    <property type="nucleotide sequence ID" value="XM_025989045.2"/>
</dbReference>
<dbReference type="PROSITE" id="PS50072">
    <property type="entry name" value="CSA_PPIASE_2"/>
    <property type="match status" value="1"/>
</dbReference>
<evidence type="ECO:0000259" key="5">
    <source>
        <dbReference type="PROSITE" id="PS50072"/>
    </source>
</evidence>
<comment type="catalytic activity">
    <reaction evidence="1 4">
        <text>[protein]-peptidylproline (omega=180) = [protein]-peptidylproline (omega=0)</text>
        <dbReference type="Rhea" id="RHEA:16237"/>
        <dbReference type="Rhea" id="RHEA-COMP:10747"/>
        <dbReference type="Rhea" id="RHEA-COMP:10748"/>
        <dbReference type="ChEBI" id="CHEBI:83833"/>
        <dbReference type="ChEBI" id="CHEBI:83834"/>
        <dbReference type="EC" id="5.2.1.8"/>
    </reaction>
</comment>
<comment type="similarity">
    <text evidence="4">Belongs to the cyclophilin-type PPIase family.</text>
</comment>
<dbReference type="PRINTS" id="PR00153">
    <property type="entry name" value="CSAPPISMRASE"/>
</dbReference>
<sequence length="153" mass="16675">MINPTIFFDIAMDSEPLGQSSETTENFYTLSAGEKGFGFKVSCFHGIFPGFICHSGEFTCYNGTGGKAIYGEKFDDENYNPKHTSPDILSMANVGTNTDSSKFFICAVKVEWLDGKHVVCGKVKDSMNITEAMVCFGSRNGKTSKKITIAECG</sequence>
<dbReference type="InterPro" id="IPR024936">
    <property type="entry name" value="Cyclophilin-type_PPIase"/>
</dbReference>
<dbReference type="GO" id="GO:0005737">
    <property type="term" value="C:cytoplasm"/>
    <property type="evidence" value="ECO:0007669"/>
    <property type="project" value="TreeGrafter"/>
</dbReference>
<dbReference type="AlphaFoldDB" id="A0A3Q7SRI8"/>
<accession>A0A3Q7SRI8</accession>